<dbReference type="AlphaFoldDB" id="A0A1S9ZHF4"/>
<evidence type="ECO:0000313" key="3">
    <source>
        <dbReference type="Proteomes" id="UP000190322"/>
    </source>
</evidence>
<dbReference type="Pfam" id="PF14090">
    <property type="entry name" value="HTH_39"/>
    <property type="match status" value="1"/>
</dbReference>
<comment type="caution">
    <text evidence="2">The sequence shown here is derived from an EMBL/GenBank/DDBJ whole genome shotgun (WGS) entry which is preliminary data.</text>
</comment>
<accession>A0A1S9ZHF4</accession>
<protein>
    <recommendedName>
        <fullName evidence="1">Winged helix-turn-helix domain-containing protein</fullName>
    </recommendedName>
</protein>
<feature type="domain" description="Winged helix-turn-helix" evidence="1">
    <location>
        <begin position="2"/>
        <end position="63"/>
    </location>
</feature>
<name>A0A1S9ZHF4_9GAMM</name>
<dbReference type="InterPro" id="IPR055245">
    <property type="entry name" value="HTH_proteobacteria"/>
</dbReference>
<organism evidence="2 3">
    <name type="scientific">Moraxella canis</name>
    <dbReference type="NCBI Taxonomy" id="90239"/>
    <lineage>
        <taxon>Bacteria</taxon>
        <taxon>Pseudomonadati</taxon>
        <taxon>Pseudomonadota</taxon>
        <taxon>Gammaproteobacteria</taxon>
        <taxon>Moraxellales</taxon>
        <taxon>Moraxellaceae</taxon>
        <taxon>Moraxella</taxon>
    </lineage>
</organism>
<dbReference type="Proteomes" id="UP000190322">
    <property type="component" value="Unassembled WGS sequence"/>
</dbReference>
<sequence>MTQNQQILDYLMAGNTITPLEALERFGCFSLAARVYELKNTHGKPIQSKLIELPNGKRCAQYWLDRDYIAITSLKDQMGVNGVKSV</sequence>
<evidence type="ECO:0000259" key="1">
    <source>
        <dbReference type="Pfam" id="PF14090"/>
    </source>
</evidence>
<dbReference type="RefSeq" id="WP_078256540.1">
    <property type="nucleotide sequence ID" value="NZ_MUXT01000009.1"/>
</dbReference>
<reference evidence="2 3" key="1">
    <citation type="submission" date="2017-02" db="EMBL/GenBank/DDBJ databases">
        <title>Draft genome sequence of Moraxella canis CCUG 8415A type strain.</title>
        <authorList>
            <person name="Engstrom-Jakobsson H."/>
            <person name="Salva-Serra F."/>
            <person name="Thorell K."/>
            <person name="Gonzales-Siles L."/>
            <person name="Karlsson R."/>
            <person name="Boulund F."/>
            <person name="Engstrand L."/>
            <person name="Moore E."/>
        </authorList>
    </citation>
    <scope>NUCLEOTIDE SEQUENCE [LARGE SCALE GENOMIC DNA]</scope>
    <source>
        <strain evidence="2 3">CCUG 8415A</strain>
    </source>
</reference>
<evidence type="ECO:0000313" key="2">
    <source>
        <dbReference type="EMBL" id="OOR82904.1"/>
    </source>
</evidence>
<proteinExistence type="predicted"/>
<gene>
    <name evidence="2" type="ORF">B0180_08490</name>
</gene>
<dbReference type="EMBL" id="MUXT01000009">
    <property type="protein sequence ID" value="OOR82904.1"/>
    <property type="molecule type" value="Genomic_DNA"/>
</dbReference>